<feature type="domain" description="CBS" evidence="2">
    <location>
        <begin position="102"/>
        <end position="158"/>
    </location>
</feature>
<dbReference type="Pfam" id="PF00571">
    <property type="entry name" value="CBS"/>
    <property type="match status" value="1"/>
</dbReference>
<dbReference type="AlphaFoldDB" id="A0A9D2AUQ4"/>
<dbReference type="Proteomes" id="UP000886847">
    <property type="component" value="Unassembled WGS sequence"/>
</dbReference>
<dbReference type="PROSITE" id="PS51371">
    <property type="entry name" value="CBS"/>
    <property type="match status" value="1"/>
</dbReference>
<dbReference type="SUPFAM" id="SSF54631">
    <property type="entry name" value="CBS-domain pair"/>
    <property type="match status" value="1"/>
</dbReference>
<proteinExistence type="predicted"/>
<dbReference type="InterPro" id="IPR046342">
    <property type="entry name" value="CBS_dom_sf"/>
</dbReference>
<keyword evidence="1" id="KW-0129">CBS domain</keyword>
<gene>
    <name evidence="3" type="ORF">H9851_00810</name>
</gene>
<evidence type="ECO:0000259" key="2">
    <source>
        <dbReference type="PROSITE" id="PS51371"/>
    </source>
</evidence>
<protein>
    <submittedName>
        <fullName evidence="3">CBS domain-containing protein</fullName>
    </submittedName>
</protein>
<evidence type="ECO:0000313" key="4">
    <source>
        <dbReference type="Proteomes" id="UP000886847"/>
    </source>
</evidence>
<dbReference type="Gene3D" id="3.10.580.10">
    <property type="entry name" value="CBS-domain"/>
    <property type="match status" value="1"/>
</dbReference>
<evidence type="ECO:0000256" key="1">
    <source>
        <dbReference type="PROSITE-ProRule" id="PRU00703"/>
    </source>
</evidence>
<dbReference type="InterPro" id="IPR000644">
    <property type="entry name" value="CBS_dom"/>
</dbReference>
<evidence type="ECO:0000313" key="3">
    <source>
        <dbReference type="EMBL" id="HIX49811.1"/>
    </source>
</evidence>
<organism evidence="3 4">
    <name type="scientific">Candidatus Borkfalkia faecavium</name>
    <dbReference type="NCBI Taxonomy" id="2838508"/>
    <lineage>
        <taxon>Bacteria</taxon>
        <taxon>Bacillati</taxon>
        <taxon>Bacillota</taxon>
        <taxon>Clostridia</taxon>
        <taxon>Christensenellales</taxon>
        <taxon>Christensenellaceae</taxon>
        <taxon>Candidatus Borkfalkia</taxon>
    </lineage>
</organism>
<name>A0A9D2AUQ4_9FIRM</name>
<accession>A0A9D2AUQ4</accession>
<reference evidence="3" key="1">
    <citation type="journal article" date="2021" name="PeerJ">
        <title>Extensive microbial diversity within the chicken gut microbiome revealed by metagenomics and culture.</title>
        <authorList>
            <person name="Gilroy R."/>
            <person name="Ravi A."/>
            <person name="Getino M."/>
            <person name="Pursley I."/>
            <person name="Horton D.L."/>
            <person name="Alikhan N.F."/>
            <person name="Baker D."/>
            <person name="Gharbi K."/>
            <person name="Hall N."/>
            <person name="Watson M."/>
            <person name="Adriaenssens E.M."/>
            <person name="Foster-Nyarko E."/>
            <person name="Jarju S."/>
            <person name="Secka A."/>
            <person name="Antonio M."/>
            <person name="Oren A."/>
            <person name="Chaudhuri R.R."/>
            <person name="La Ragione R."/>
            <person name="Hildebrand F."/>
            <person name="Pallen M.J."/>
        </authorList>
    </citation>
    <scope>NUCLEOTIDE SEQUENCE</scope>
    <source>
        <strain evidence="3">2189</strain>
    </source>
</reference>
<reference evidence="3" key="2">
    <citation type="submission" date="2021-04" db="EMBL/GenBank/DDBJ databases">
        <authorList>
            <person name="Gilroy R."/>
        </authorList>
    </citation>
    <scope>NUCLEOTIDE SEQUENCE</scope>
    <source>
        <strain evidence="3">2189</strain>
    </source>
</reference>
<sequence>MPDKKNAEIFIDSYNKIDAQLRELYGFKPQQSFTDVVRRSAEKNAVVRRYENELTDYARLRNAIVHQSTDGRVIAVPCDDVVEDILRIERQLCTPPTVGEKLREKQVTSIDAAISLRQAVLLIARTGYSNLPVYEGKRMVGILNNRRIIKALGEVLREGGSADAFLSQTAAGEVVEPSDLFVYYRYVGKQDSLQSVLDAFESNKKLLAVCVSETGRAGERIVNFITPADLAAIHRMLEDY</sequence>
<dbReference type="EMBL" id="DXEW01000004">
    <property type="protein sequence ID" value="HIX49811.1"/>
    <property type="molecule type" value="Genomic_DNA"/>
</dbReference>
<comment type="caution">
    <text evidence="3">The sequence shown here is derived from an EMBL/GenBank/DDBJ whole genome shotgun (WGS) entry which is preliminary data.</text>
</comment>